<gene>
    <name evidence="2" type="ORF">XENORESO_013784</name>
</gene>
<feature type="compositionally biased region" description="Polar residues" evidence="1">
    <location>
        <begin position="10"/>
        <end position="23"/>
    </location>
</feature>
<protein>
    <submittedName>
        <fullName evidence="2">Uncharacterized protein</fullName>
    </submittedName>
</protein>
<proteinExistence type="predicted"/>
<dbReference type="EMBL" id="JAHRIM010094401">
    <property type="protein sequence ID" value="MEQ2278179.1"/>
    <property type="molecule type" value="Genomic_DNA"/>
</dbReference>
<feature type="non-terminal residue" evidence="2">
    <location>
        <position position="1"/>
    </location>
</feature>
<feature type="compositionally biased region" description="Polar residues" evidence="1">
    <location>
        <begin position="114"/>
        <end position="125"/>
    </location>
</feature>
<dbReference type="Proteomes" id="UP001444071">
    <property type="component" value="Unassembled WGS sequence"/>
</dbReference>
<keyword evidence="3" id="KW-1185">Reference proteome</keyword>
<evidence type="ECO:0000256" key="1">
    <source>
        <dbReference type="SAM" id="MobiDB-lite"/>
    </source>
</evidence>
<sequence>LFQVRESSRMESQPIMSGGQQKNYGIANPGYVPAAAGTAGMRLELSRFVSGVQKHKSGKFIKKTCCTRAHYDSKRRDSNPKQIAVIPCYSHLSHFCQSLLTNQNPPKPPSNPKLHSQNSGYALFA</sequence>
<name>A0ABV0X903_9TELE</name>
<evidence type="ECO:0000313" key="3">
    <source>
        <dbReference type="Proteomes" id="UP001444071"/>
    </source>
</evidence>
<organism evidence="2 3">
    <name type="scientific">Xenotaenia resolanae</name>
    <dbReference type="NCBI Taxonomy" id="208358"/>
    <lineage>
        <taxon>Eukaryota</taxon>
        <taxon>Metazoa</taxon>
        <taxon>Chordata</taxon>
        <taxon>Craniata</taxon>
        <taxon>Vertebrata</taxon>
        <taxon>Euteleostomi</taxon>
        <taxon>Actinopterygii</taxon>
        <taxon>Neopterygii</taxon>
        <taxon>Teleostei</taxon>
        <taxon>Neoteleostei</taxon>
        <taxon>Acanthomorphata</taxon>
        <taxon>Ovalentaria</taxon>
        <taxon>Atherinomorphae</taxon>
        <taxon>Cyprinodontiformes</taxon>
        <taxon>Goodeidae</taxon>
        <taxon>Xenotaenia</taxon>
    </lineage>
</organism>
<feature type="region of interest" description="Disordered" evidence="1">
    <location>
        <begin position="1"/>
        <end position="24"/>
    </location>
</feature>
<accession>A0ABV0X903</accession>
<evidence type="ECO:0000313" key="2">
    <source>
        <dbReference type="EMBL" id="MEQ2278179.1"/>
    </source>
</evidence>
<comment type="caution">
    <text evidence="2">The sequence shown here is derived from an EMBL/GenBank/DDBJ whole genome shotgun (WGS) entry which is preliminary data.</text>
</comment>
<feature type="region of interest" description="Disordered" evidence="1">
    <location>
        <begin position="100"/>
        <end position="125"/>
    </location>
</feature>
<reference evidence="2 3" key="1">
    <citation type="submission" date="2021-06" db="EMBL/GenBank/DDBJ databases">
        <authorList>
            <person name="Palmer J.M."/>
        </authorList>
    </citation>
    <scope>NUCLEOTIDE SEQUENCE [LARGE SCALE GENOMIC DNA]</scope>
    <source>
        <strain evidence="2 3">XR_2019</strain>
        <tissue evidence="2">Muscle</tissue>
    </source>
</reference>